<name>A0A8J2XKR2_9MICO</name>
<keyword evidence="3" id="KW-1185">Reference proteome</keyword>
<dbReference type="PROSITE" id="PS51257">
    <property type="entry name" value="PROKAR_LIPOPROTEIN"/>
    <property type="match status" value="1"/>
</dbReference>
<evidence type="ECO:0000313" key="3">
    <source>
        <dbReference type="Proteomes" id="UP000616114"/>
    </source>
</evidence>
<proteinExistence type="predicted"/>
<accession>A0A8J2XKR2</accession>
<dbReference type="RefSeq" id="WP_188550647.1">
    <property type="nucleotide sequence ID" value="NZ_BMFY01000007.1"/>
</dbReference>
<gene>
    <name evidence="2" type="ORF">GCM10011333_18710</name>
</gene>
<sequence length="502" mass="54436">MSFSRDPGLPYSAFTQACRAFKPSELIPAIAQASASLGEPPYPDAVKHRMPPWGLAAAARDSLLYGNEYRSKAVDEKALRKLMHKFQIAMDIDDADVGSEDFLVKLMTRVTYEQFPYQESMFEELARSHAWMVEGLPDVETRVITEDSLAAMLDGIPFREAIGATFFLQVGAFQNGGAYKPGWLDQPNFTEVLKLYPRTNIEKIASRLTTTPAAFRTAFNDHSVGTATAARFDYNPLMATPFVDMGDGEPVAPATRLIMRTVTPGGLYYAGMTKHGKAFADDLGGLFEHYIGRQLNLIEDAEVEPEIVFGKGGGHKSVDWFVILPNLVILVEVKSRRLAPAARAGDATLMNSLSETLGGARKQLTRTVSHLADSHPAFTHIPTDRPMLGLIVTAEPFYTGAAYLLDHDVAVIPGGRLPDVPVAAASAREVEWLVTHGKDVEPLLLAEIAKSAGGVVSLRDIGKNADTENPILLNAWNAYPWPTGEGDGDGDGESSATPFGNG</sequence>
<organism evidence="2 3">
    <name type="scientific">Sediminivirga luteola</name>
    <dbReference type="NCBI Taxonomy" id="1774748"/>
    <lineage>
        <taxon>Bacteria</taxon>
        <taxon>Bacillati</taxon>
        <taxon>Actinomycetota</taxon>
        <taxon>Actinomycetes</taxon>
        <taxon>Micrococcales</taxon>
        <taxon>Brevibacteriaceae</taxon>
        <taxon>Sediminivirga</taxon>
    </lineage>
</organism>
<dbReference type="EMBL" id="BMFY01000007">
    <property type="protein sequence ID" value="GGA15951.1"/>
    <property type="molecule type" value="Genomic_DNA"/>
</dbReference>
<comment type="caution">
    <text evidence="2">The sequence shown here is derived from an EMBL/GenBank/DDBJ whole genome shotgun (WGS) entry which is preliminary data.</text>
</comment>
<protein>
    <submittedName>
        <fullName evidence="2">Uncharacterized protein</fullName>
    </submittedName>
</protein>
<reference evidence="2" key="1">
    <citation type="journal article" date="2014" name="Int. J. Syst. Evol. Microbiol.">
        <title>Complete genome sequence of Corynebacterium casei LMG S-19264T (=DSM 44701T), isolated from a smear-ripened cheese.</title>
        <authorList>
            <consortium name="US DOE Joint Genome Institute (JGI-PGF)"/>
            <person name="Walter F."/>
            <person name="Albersmeier A."/>
            <person name="Kalinowski J."/>
            <person name="Ruckert C."/>
        </authorList>
    </citation>
    <scope>NUCLEOTIDE SEQUENCE</scope>
    <source>
        <strain evidence="2">CGMCC 1.12785</strain>
    </source>
</reference>
<dbReference type="AlphaFoldDB" id="A0A8J2XKR2"/>
<evidence type="ECO:0000313" key="2">
    <source>
        <dbReference type="EMBL" id="GGA15951.1"/>
    </source>
</evidence>
<dbReference type="Proteomes" id="UP000616114">
    <property type="component" value="Unassembled WGS sequence"/>
</dbReference>
<evidence type="ECO:0000256" key="1">
    <source>
        <dbReference type="SAM" id="MobiDB-lite"/>
    </source>
</evidence>
<reference evidence="2" key="2">
    <citation type="submission" date="2020-09" db="EMBL/GenBank/DDBJ databases">
        <authorList>
            <person name="Sun Q."/>
            <person name="Zhou Y."/>
        </authorList>
    </citation>
    <scope>NUCLEOTIDE SEQUENCE</scope>
    <source>
        <strain evidence="2">CGMCC 1.12785</strain>
    </source>
</reference>
<feature type="region of interest" description="Disordered" evidence="1">
    <location>
        <begin position="482"/>
        <end position="502"/>
    </location>
</feature>